<feature type="region of interest" description="Disordered" evidence="1">
    <location>
        <begin position="1"/>
        <end position="26"/>
    </location>
</feature>
<evidence type="ECO:0000256" key="1">
    <source>
        <dbReference type="SAM" id="MobiDB-lite"/>
    </source>
</evidence>
<organism evidence="3 4">
    <name type="scientific">Nostocoides veronense</name>
    <dbReference type="NCBI Taxonomy" id="330836"/>
    <lineage>
        <taxon>Bacteria</taxon>
        <taxon>Bacillati</taxon>
        <taxon>Actinomycetota</taxon>
        <taxon>Actinomycetes</taxon>
        <taxon>Micrococcales</taxon>
        <taxon>Intrasporangiaceae</taxon>
        <taxon>Nostocoides</taxon>
    </lineage>
</organism>
<evidence type="ECO:0000256" key="2">
    <source>
        <dbReference type="SAM" id="Phobius"/>
    </source>
</evidence>
<keyword evidence="4" id="KW-1185">Reference proteome</keyword>
<keyword evidence="2" id="KW-1133">Transmembrane helix</keyword>
<dbReference type="EMBL" id="BAAAPO010000006">
    <property type="protein sequence ID" value="GAA1780443.1"/>
    <property type="molecule type" value="Genomic_DNA"/>
</dbReference>
<evidence type="ECO:0008006" key="5">
    <source>
        <dbReference type="Google" id="ProtNLM"/>
    </source>
</evidence>
<dbReference type="Proteomes" id="UP001499938">
    <property type="component" value="Unassembled WGS sequence"/>
</dbReference>
<reference evidence="3 4" key="1">
    <citation type="journal article" date="2019" name="Int. J. Syst. Evol. Microbiol.">
        <title>The Global Catalogue of Microorganisms (GCM) 10K type strain sequencing project: providing services to taxonomists for standard genome sequencing and annotation.</title>
        <authorList>
            <consortium name="The Broad Institute Genomics Platform"/>
            <consortium name="The Broad Institute Genome Sequencing Center for Infectious Disease"/>
            <person name="Wu L."/>
            <person name="Ma J."/>
        </authorList>
    </citation>
    <scope>NUCLEOTIDE SEQUENCE [LARGE SCALE GENOMIC DNA]</scope>
    <source>
        <strain evidence="3 4">JCM 15592</strain>
    </source>
</reference>
<name>A0ABN2LAJ8_9MICO</name>
<feature type="compositionally biased region" description="Low complexity" evidence="1">
    <location>
        <begin position="11"/>
        <end position="26"/>
    </location>
</feature>
<gene>
    <name evidence="3" type="ORF">GCM10009811_02100</name>
</gene>
<feature type="transmembrane region" description="Helical" evidence="2">
    <location>
        <begin position="36"/>
        <end position="58"/>
    </location>
</feature>
<dbReference type="InterPro" id="IPR049790">
    <property type="entry name" value="Rv3655c/TadE"/>
</dbReference>
<accession>A0ABN2LAJ8</accession>
<evidence type="ECO:0000313" key="4">
    <source>
        <dbReference type="Proteomes" id="UP001499938"/>
    </source>
</evidence>
<proteinExistence type="predicted"/>
<dbReference type="NCBIfam" id="NF041390">
    <property type="entry name" value="TadE_Rv3655c"/>
    <property type="match status" value="1"/>
</dbReference>
<keyword evidence="2" id="KW-0472">Membrane</keyword>
<sequence>MARPSLARCTRPGAAAPGRGGRQSSAREAGTVTIELALGMVTFALLLLLTLTAIAIGVDHLRCAEASRVGARLAARGEPVSQIVAGAQQSAPEGSRITVDAVRSTVIVTVRAPERGIFAGLGIDVTAVGRSVAPKELR</sequence>
<keyword evidence="2" id="KW-0812">Transmembrane</keyword>
<protein>
    <recommendedName>
        <fullName evidence="5">Pilus assembly protein TadE</fullName>
    </recommendedName>
</protein>
<evidence type="ECO:0000313" key="3">
    <source>
        <dbReference type="EMBL" id="GAA1780443.1"/>
    </source>
</evidence>
<comment type="caution">
    <text evidence="3">The sequence shown here is derived from an EMBL/GenBank/DDBJ whole genome shotgun (WGS) entry which is preliminary data.</text>
</comment>